<evidence type="ECO:0000313" key="2">
    <source>
        <dbReference type="EMBL" id="KKM70035.1"/>
    </source>
</evidence>
<feature type="transmembrane region" description="Helical" evidence="1">
    <location>
        <begin position="97"/>
        <end position="118"/>
    </location>
</feature>
<organism evidence="2">
    <name type="scientific">marine sediment metagenome</name>
    <dbReference type="NCBI Taxonomy" id="412755"/>
    <lineage>
        <taxon>unclassified sequences</taxon>
        <taxon>metagenomes</taxon>
        <taxon>ecological metagenomes</taxon>
    </lineage>
</organism>
<proteinExistence type="predicted"/>
<dbReference type="AlphaFoldDB" id="A0A0F9M037"/>
<feature type="transmembrane region" description="Helical" evidence="1">
    <location>
        <begin position="74"/>
        <end position="91"/>
    </location>
</feature>
<accession>A0A0F9M037</accession>
<keyword evidence="1" id="KW-0472">Membrane</keyword>
<name>A0A0F9M037_9ZZZZ</name>
<keyword evidence="1" id="KW-0812">Transmembrane</keyword>
<feature type="transmembrane region" description="Helical" evidence="1">
    <location>
        <begin position="48"/>
        <end position="67"/>
    </location>
</feature>
<feature type="transmembrane region" description="Helical" evidence="1">
    <location>
        <begin position="20"/>
        <end position="42"/>
    </location>
</feature>
<evidence type="ECO:0000256" key="1">
    <source>
        <dbReference type="SAM" id="Phobius"/>
    </source>
</evidence>
<protein>
    <submittedName>
        <fullName evidence="2">Uncharacterized protein</fullName>
    </submittedName>
</protein>
<gene>
    <name evidence="2" type="ORF">LCGC14_1444750</name>
</gene>
<sequence length="127" mass="14866">MSHKSNKVQTVGKPEPEFKFNIGTVVWIIVGFIVSWWNMLIIFDYMEIWSYLTIIFTTIIPTIIIALKNRLWGYGYLLGFSFAGIPFLIIVDLFVGGYTFATAIFIFIILWLIFWRAWRSLSSIRQV</sequence>
<dbReference type="EMBL" id="LAZR01009891">
    <property type="protein sequence ID" value="KKM70035.1"/>
    <property type="molecule type" value="Genomic_DNA"/>
</dbReference>
<comment type="caution">
    <text evidence="2">The sequence shown here is derived from an EMBL/GenBank/DDBJ whole genome shotgun (WGS) entry which is preliminary data.</text>
</comment>
<keyword evidence="1" id="KW-1133">Transmembrane helix</keyword>
<reference evidence="2" key="1">
    <citation type="journal article" date="2015" name="Nature">
        <title>Complex archaea that bridge the gap between prokaryotes and eukaryotes.</title>
        <authorList>
            <person name="Spang A."/>
            <person name="Saw J.H."/>
            <person name="Jorgensen S.L."/>
            <person name="Zaremba-Niedzwiedzka K."/>
            <person name="Martijn J."/>
            <person name="Lind A.E."/>
            <person name="van Eijk R."/>
            <person name="Schleper C."/>
            <person name="Guy L."/>
            <person name="Ettema T.J."/>
        </authorList>
    </citation>
    <scope>NUCLEOTIDE SEQUENCE</scope>
</reference>